<accession>A0ABN5IBJ4</accession>
<protein>
    <submittedName>
        <fullName evidence="1">Uncharacterized protein</fullName>
    </submittedName>
</protein>
<organism evidence="1 2">
    <name type="scientific">Streptomyces dengpaensis</name>
    <dbReference type="NCBI Taxonomy" id="2049881"/>
    <lineage>
        <taxon>Bacteria</taxon>
        <taxon>Bacillati</taxon>
        <taxon>Actinomycetota</taxon>
        <taxon>Actinomycetes</taxon>
        <taxon>Kitasatosporales</taxon>
        <taxon>Streptomycetaceae</taxon>
        <taxon>Streptomyces</taxon>
    </lineage>
</organism>
<reference evidence="1 2" key="1">
    <citation type="submission" date="2018-02" db="EMBL/GenBank/DDBJ databases">
        <title>Complete genome sequence of Streptomyces dengpaensis, the producer of angucyclines.</title>
        <authorList>
            <person name="Yumei L."/>
        </authorList>
    </citation>
    <scope>NUCLEOTIDE SEQUENCE [LARGE SCALE GENOMIC DNA]</scope>
    <source>
        <strain evidence="1 2">XZHG99</strain>
    </source>
</reference>
<dbReference type="EMBL" id="CP026652">
    <property type="protein sequence ID" value="AVH60520.1"/>
    <property type="molecule type" value="Genomic_DNA"/>
</dbReference>
<proteinExistence type="predicted"/>
<sequence>MLRGPVPHVVEAFLLTEQPAGTRLVYEGTLGTDLWRAGAWWGAKVAGRWEATVAASLASVKEEAERRAQS</sequence>
<dbReference type="Proteomes" id="UP000238413">
    <property type="component" value="Chromosome"/>
</dbReference>
<dbReference type="RefSeq" id="WP_099502194.1">
    <property type="nucleotide sequence ID" value="NZ_CP026652.1"/>
</dbReference>
<gene>
    <name evidence="1" type="ORF">C4B68_37415</name>
</gene>
<keyword evidence="2" id="KW-1185">Reference proteome</keyword>
<evidence type="ECO:0000313" key="1">
    <source>
        <dbReference type="EMBL" id="AVH60520.1"/>
    </source>
</evidence>
<evidence type="ECO:0000313" key="2">
    <source>
        <dbReference type="Proteomes" id="UP000238413"/>
    </source>
</evidence>
<name>A0ABN5IBJ4_9ACTN</name>